<dbReference type="AlphaFoldDB" id="A0AB39KTE4"/>
<sequence>MAAGLGGWLGASKVAERKHSTTVHDLLLEGIEVTAEQDLRLRALDGDYEDLKRRREAELRKANAELAAAILEGHAYTPKVAAAVEQFHHAMGEFQKETIVHVLEMRAVLTPEQAERLDKRVAEALTTQEP</sequence>
<gene>
    <name evidence="2" type="ORF">ABOZ73_00310</name>
</gene>
<feature type="coiled-coil region" evidence="1">
    <location>
        <begin position="41"/>
        <end position="72"/>
    </location>
</feature>
<dbReference type="Gene3D" id="1.20.120.1490">
    <property type="match status" value="1"/>
</dbReference>
<dbReference type="Pfam" id="PF13801">
    <property type="entry name" value="Metal_resist"/>
    <property type="match status" value="1"/>
</dbReference>
<organism evidence="2">
    <name type="scientific">Caulobacter sp. 73W</name>
    <dbReference type="NCBI Taxonomy" id="3161137"/>
    <lineage>
        <taxon>Bacteria</taxon>
        <taxon>Pseudomonadati</taxon>
        <taxon>Pseudomonadota</taxon>
        <taxon>Alphaproteobacteria</taxon>
        <taxon>Caulobacterales</taxon>
        <taxon>Caulobacteraceae</taxon>
        <taxon>Caulobacter</taxon>
    </lineage>
</organism>
<protein>
    <submittedName>
        <fullName evidence="2">Periplasmic heavy metal sensor</fullName>
    </submittedName>
</protein>
<evidence type="ECO:0000313" key="2">
    <source>
        <dbReference type="EMBL" id="XDO96909.1"/>
    </source>
</evidence>
<proteinExistence type="predicted"/>
<reference evidence="2" key="1">
    <citation type="submission" date="2024-06" db="EMBL/GenBank/DDBJ databases">
        <title>Caulobacter inopinatus, sp. nov.</title>
        <authorList>
            <person name="Donachie S.P."/>
        </authorList>
    </citation>
    <scope>NUCLEOTIDE SEQUENCE</scope>
    <source>
        <strain evidence="2">73W</strain>
    </source>
</reference>
<keyword evidence="1" id="KW-0175">Coiled coil</keyword>
<evidence type="ECO:0000256" key="1">
    <source>
        <dbReference type="SAM" id="Coils"/>
    </source>
</evidence>
<name>A0AB39KTE4_9CAUL</name>
<dbReference type="InterPro" id="IPR025961">
    <property type="entry name" value="Metal_resist"/>
</dbReference>
<accession>A0AB39KTE4</accession>
<dbReference type="EMBL" id="CP158375">
    <property type="protein sequence ID" value="XDO96909.1"/>
    <property type="molecule type" value="Genomic_DNA"/>
</dbReference>
<dbReference type="RefSeq" id="WP_369059794.1">
    <property type="nucleotide sequence ID" value="NZ_CP158375.1"/>
</dbReference>